<protein>
    <recommendedName>
        <fullName evidence="3">Resolvase/invertase-type recombinase catalytic domain-containing protein</fullName>
    </recommendedName>
</protein>
<dbReference type="AlphaFoldDB" id="A0AAW6UAS3"/>
<organism evidence="1 2">
    <name type="scientific">Peloplasma aerotolerans</name>
    <dbReference type="NCBI Taxonomy" id="3044389"/>
    <lineage>
        <taxon>Bacteria</taxon>
        <taxon>Bacillati</taxon>
        <taxon>Mycoplasmatota</taxon>
        <taxon>Mollicutes</taxon>
        <taxon>Acholeplasmatales</taxon>
        <taxon>Acholeplasmataceae</taxon>
        <taxon>Peloplasma</taxon>
    </lineage>
</organism>
<keyword evidence="2" id="KW-1185">Reference proteome</keyword>
<comment type="caution">
    <text evidence="1">The sequence shown here is derived from an EMBL/GenBank/DDBJ whole genome shotgun (WGS) entry which is preliminary data.</text>
</comment>
<evidence type="ECO:0008006" key="3">
    <source>
        <dbReference type="Google" id="ProtNLM"/>
    </source>
</evidence>
<sequence length="56" mass="6310">MAIDGYFKGLSYFGLLEELNELIVKDIDLIYIKEVNEVSDTLSEINAGIVFSLLQI</sequence>
<dbReference type="Proteomes" id="UP001431532">
    <property type="component" value="Unassembled WGS sequence"/>
</dbReference>
<name>A0AAW6UAS3_9MOLU</name>
<dbReference type="EMBL" id="JASCXW010000016">
    <property type="protein sequence ID" value="MDI6453034.1"/>
    <property type="molecule type" value="Genomic_DNA"/>
</dbReference>
<evidence type="ECO:0000313" key="1">
    <source>
        <dbReference type="EMBL" id="MDI6453034.1"/>
    </source>
</evidence>
<proteinExistence type="predicted"/>
<reference evidence="1" key="1">
    <citation type="submission" date="2023-05" db="EMBL/GenBank/DDBJ databases">
        <title>Mariniplasma microaerophilum sp. nov., a novel anaerobic mollicute isolated from terrestrial mud volcano, Taman Peninsula, Russia.</title>
        <authorList>
            <person name="Khomyakova M.A."/>
            <person name="Merkel A.Y."/>
            <person name="Slobodkin A.I."/>
        </authorList>
    </citation>
    <scope>NUCLEOTIDE SEQUENCE</scope>
    <source>
        <strain evidence="1">M4Ah</strain>
    </source>
</reference>
<gene>
    <name evidence="1" type="ORF">QJ521_05630</name>
</gene>
<evidence type="ECO:0000313" key="2">
    <source>
        <dbReference type="Proteomes" id="UP001431532"/>
    </source>
</evidence>
<accession>A0AAW6UAS3</accession>
<dbReference type="RefSeq" id="WP_282839462.1">
    <property type="nucleotide sequence ID" value="NZ_JASCXW010000016.1"/>
</dbReference>